<sequence>MVTRRDGGPDEAPHAGFRGAPPIHSVRRALPVLLVLTALLRIFFHLDVEFALMLAATPPVAALSYGPLATAGFGAVVILLFELPVLGWDTTPGSGDVGSLIVVVLLSIAVSWVRKRREDRLFSIRTVAESAQLAVLTPLAERVGHVRCSGFYRAAARDSRVGGDLFDVRSGPYGVRAVVGDVQGHGLAAVGTVAALLGAFRESVLDDADLAQAAARLDRRMVTDSEGIEHAELFATALLMEFPADAAEVRLLSCGHPAPLMLRGGRVGEPELQYSPPLGLGLSLDGIGEPVVRTVALEPGDVLLAFSDGVTEARDASGAFYPLQERLPRLGVTDPDHLAEAVWEDLRRFVRRNRIEDDLQILVLAPRAGQPAAKRSQSRG</sequence>
<dbReference type="EMBL" id="QUAK01000052">
    <property type="protein sequence ID" value="RFU86869.1"/>
    <property type="molecule type" value="Genomic_DNA"/>
</dbReference>
<dbReference type="InterPro" id="IPR001932">
    <property type="entry name" value="PPM-type_phosphatase-like_dom"/>
</dbReference>
<dbReference type="PANTHER" id="PTHR43156">
    <property type="entry name" value="STAGE II SPORULATION PROTEIN E-RELATED"/>
    <property type="match status" value="1"/>
</dbReference>
<evidence type="ECO:0000256" key="2">
    <source>
        <dbReference type="SAM" id="Phobius"/>
    </source>
</evidence>
<dbReference type="OrthoDB" id="3210173at2"/>
<dbReference type="SUPFAM" id="SSF81606">
    <property type="entry name" value="PP2C-like"/>
    <property type="match status" value="1"/>
</dbReference>
<evidence type="ECO:0000259" key="3">
    <source>
        <dbReference type="SMART" id="SM00331"/>
    </source>
</evidence>
<dbReference type="GO" id="GO:0016791">
    <property type="term" value="F:phosphatase activity"/>
    <property type="evidence" value="ECO:0007669"/>
    <property type="project" value="TreeGrafter"/>
</dbReference>
<evidence type="ECO:0000313" key="4">
    <source>
        <dbReference type="EMBL" id="RFU86869.1"/>
    </source>
</evidence>
<dbReference type="Pfam" id="PF07228">
    <property type="entry name" value="SpoIIE"/>
    <property type="match status" value="1"/>
</dbReference>
<dbReference type="AlphaFoldDB" id="A0A372M7P0"/>
<dbReference type="Gene3D" id="3.60.40.10">
    <property type="entry name" value="PPM-type phosphatase domain"/>
    <property type="match status" value="1"/>
</dbReference>
<comment type="caution">
    <text evidence="4">The sequence shown here is derived from an EMBL/GenBank/DDBJ whole genome shotgun (WGS) entry which is preliminary data.</text>
</comment>
<feature type="transmembrane region" description="Helical" evidence="2">
    <location>
        <begin position="60"/>
        <end position="81"/>
    </location>
</feature>
<keyword evidence="2" id="KW-0812">Transmembrane</keyword>
<feature type="domain" description="PPM-type phosphatase" evidence="3">
    <location>
        <begin position="146"/>
        <end position="366"/>
    </location>
</feature>
<keyword evidence="2" id="KW-0472">Membrane</keyword>
<proteinExistence type="predicted"/>
<dbReference type="InterPro" id="IPR052016">
    <property type="entry name" value="Bact_Sigma-Reg"/>
</dbReference>
<feature type="transmembrane region" description="Helical" evidence="2">
    <location>
        <begin position="29"/>
        <end position="48"/>
    </location>
</feature>
<accession>A0A372M7P0</accession>
<dbReference type="FunFam" id="3.60.40.10:FF:000058">
    <property type="entry name" value="Stage II sporulation protein E"/>
    <property type="match status" value="1"/>
</dbReference>
<dbReference type="Proteomes" id="UP000263094">
    <property type="component" value="Unassembled WGS sequence"/>
</dbReference>
<keyword evidence="1" id="KW-0378">Hydrolase</keyword>
<keyword evidence="5" id="KW-1185">Reference proteome</keyword>
<dbReference type="InterPro" id="IPR036457">
    <property type="entry name" value="PPM-type-like_dom_sf"/>
</dbReference>
<organism evidence="4 5">
    <name type="scientific">Streptomyces triticagri</name>
    <dbReference type="NCBI Taxonomy" id="2293568"/>
    <lineage>
        <taxon>Bacteria</taxon>
        <taxon>Bacillati</taxon>
        <taxon>Actinomycetota</taxon>
        <taxon>Actinomycetes</taxon>
        <taxon>Kitasatosporales</taxon>
        <taxon>Streptomycetaceae</taxon>
        <taxon>Streptomyces</taxon>
    </lineage>
</organism>
<keyword evidence="2" id="KW-1133">Transmembrane helix</keyword>
<evidence type="ECO:0000256" key="1">
    <source>
        <dbReference type="ARBA" id="ARBA00022801"/>
    </source>
</evidence>
<evidence type="ECO:0000313" key="5">
    <source>
        <dbReference type="Proteomes" id="UP000263094"/>
    </source>
</evidence>
<dbReference type="SMART" id="SM00331">
    <property type="entry name" value="PP2C_SIG"/>
    <property type="match status" value="1"/>
</dbReference>
<protein>
    <submittedName>
        <fullName evidence="4">Serine/threonine-protein phosphatase</fullName>
    </submittedName>
</protein>
<reference evidence="4 5" key="1">
    <citation type="submission" date="2018-08" db="EMBL/GenBank/DDBJ databases">
        <title>Isolation, diversity and antifungal activity of Actinobacteria from wheat.</title>
        <authorList>
            <person name="Han C."/>
        </authorList>
    </citation>
    <scope>NUCLEOTIDE SEQUENCE [LARGE SCALE GENOMIC DNA]</scope>
    <source>
        <strain evidence="4 5">NEAU-YY421</strain>
    </source>
</reference>
<gene>
    <name evidence="4" type="ORF">DY218_09960</name>
</gene>
<feature type="transmembrane region" description="Helical" evidence="2">
    <location>
        <begin position="93"/>
        <end position="113"/>
    </location>
</feature>
<name>A0A372M7P0_9ACTN</name>
<dbReference type="PANTHER" id="PTHR43156:SF2">
    <property type="entry name" value="STAGE II SPORULATION PROTEIN E"/>
    <property type="match status" value="1"/>
</dbReference>